<dbReference type="PANTHER" id="PTHR21700">
    <property type="entry name" value="TRANSTHYRETIN-LIKE FAMILY PROTEIN-RELATED"/>
    <property type="match status" value="1"/>
</dbReference>
<organism evidence="6">
    <name type="scientific">Brugia malayi</name>
    <name type="common">Filarial nematode worm</name>
    <dbReference type="NCBI Taxonomy" id="6279"/>
    <lineage>
        <taxon>Eukaryota</taxon>
        <taxon>Metazoa</taxon>
        <taxon>Ecdysozoa</taxon>
        <taxon>Nematoda</taxon>
        <taxon>Chromadorea</taxon>
        <taxon>Rhabditida</taxon>
        <taxon>Spirurina</taxon>
        <taxon>Spiruromorpha</taxon>
        <taxon>Filarioidea</taxon>
        <taxon>Onchocercidae</taxon>
        <taxon>Brugia</taxon>
    </lineage>
</organism>
<feature type="transmembrane region" description="Helical" evidence="5">
    <location>
        <begin position="6"/>
        <end position="24"/>
    </location>
</feature>
<evidence type="ECO:0000313" key="6">
    <source>
        <dbReference type="EMBL" id="CDP92115.1"/>
    </source>
</evidence>
<reference evidence="6" key="1">
    <citation type="journal article" date="2007" name="Science">
        <title>Draft genome of the filarial nematode parasite Brugia malayi.</title>
        <authorList>
            <person name="Ghedin E."/>
            <person name="Wang S."/>
            <person name="Spiro D."/>
            <person name="Caler E."/>
            <person name="Zhao Q."/>
            <person name="Crabtree J."/>
            <person name="Allen J.E."/>
            <person name="Delcher A.L."/>
            <person name="Guiliano D.B."/>
            <person name="Miranda-Saavedra D."/>
            <person name="Angiuoli S.V."/>
            <person name="Creasy T."/>
            <person name="Amedeo P."/>
            <person name="Haas B."/>
            <person name="El-Sayed N.M."/>
            <person name="Wortman J.R."/>
            <person name="Feldblyum T."/>
            <person name="Tallon L."/>
            <person name="Schatz M."/>
            <person name="Shumway M."/>
            <person name="Koo H."/>
            <person name="Salzberg S.L."/>
            <person name="Schobel S."/>
            <person name="Pertea M."/>
            <person name="Pop M."/>
            <person name="White O."/>
            <person name="Barton G.J."/>
            <person name="Carlow C.K."/>
            <person name="Crawford M.J."/>
            <person name="Daub J."/>
            <person name="Dimmic M.W."/>
            <person name="Estes C.F."/>
            <person name="Foster J.M."/>
            <person name="Ganatra M."/>
            <person name="Gregory W.F."/>
            <person name="Johnson N.M."/>
            <person name="Jin J."/>
            <person name="Komuniecki R."/>
            <person name="Korf I."/>
            <person name="Kumar S."/>
            <person name="Laney S."/>
            <person name="Li B.W."/>
            <person name="Li W."/>
            <person name="Lindblom T.H."/>
            <person name="Lustigman S."/>
            <person name="Ma D."/>
            <person name="Maina C.V."/>
            <person name="Martin D.M."/>
            <person name="McCarter J.P."/>
            <person name="McReynolds L."/>
            <person name="Mitreva M."/>
            <person name="Nutman T.B."/>
            <person name="Parkinson J."/>
            <person name="Peregrin-Alvarez J.M."/>
            <person name="Poole C."/>
            <person name="Ren Q."/>
            <person name="Saunders L."/>
            <person name="Sluder A.E."/>
            <person name="Smith K."/>
            <person name="Stanke M."/>
            <person name="Unnasch T.R."/>
            <person name="Ware J."/>
            <person name="Wei A.D."/>
            <person name="Weil G."/>
            <person name="Williams D.J."/>
            <person name="Zhang Y."/>
            <person name="Williams S.A."/>
            <person name="Fraser-Liggett C."/>
            <person name="Slatko B."/>
            <person name="Blaxter M.L."/>
            <person name="Scott A.L."/>
        </authorList>
    </citation>
    <scope>NUCLEOTIDE SEQUENCE</scope>
    <source>
        <strain evidence="6">FR3</strain>
    </source>
</reference>
<evidence type="ECO:0000256" key="2">
    <source>
        <dbReference type="ARBA" id="ARBA00010112"/>
    </source>
</evidence>
<dbReference type="OMA" id="MAFRYPD"/>
<name>A0A0J9XP21_BRUMA</name>
<dbReference type="AlphaFoldDB" id="A0A0J9XP21"/>
<reference evidence="6" key="2">
    <citation type="submission" date="2012-12" db="EMBL/GenBank/DDBJ databases">
        <authorList>
            <person name="Gao Y.W."/>
            <person name="Fan S.T."/>
            <person name="Sun H.T."/>
            <person name="Wang Z."/>
            <person name="Gao X.L."/>
            <person name="Li Y.G."/>
            <person name="Wang T.C."/>
            <person name="Zhang K."/>
            <person name="Xu W.W."/>
            <person name="Yu Z.J."/>
            <person name="Xia X.Z."/>
        </authorList>
    </citation>
    <scope>NUCLEOTIDE SEQUENCE</scope>
    <source>
        <strain evidence="6">FR3</strain>
    </source>
</reference>
<sequence>MQRKNTFLFLIFIIFHLQIIVISFRQQSVGVRGRLLCGNQSLPNTQIKLWNQNKIGTDDQLAATKTKADGSYELKGGVGSIFGMDVVLKIYHDCDDGIKPCQRKVVLRIPDQYVTRSSDVKQWFNGGELNMEFKFPDEERSCIN</sequence>
<dbReference type="InterPro" id="IPR001534">
    <property type="entry name" value="Transthyretin-like"/>
</dbReference>
<comment type="subcellular location">
    <subcellularLocation>
        <location evidence="1">Secreted</location>
    </subcellularLocation>
</comment>
<comment type="similarity">
    <text evidence="2">Belongs to the nematode transthyretin-like family.</text>
</comment>
<keyword evidence="3" id="KW-0964">Secreted</keyword>
<keyword evidence="5" id="KW-0472">Membrane</keyword>
<gene>
    <name evidence="6" type="primary">Bma-ttr-38</name>
    <name evidence="7" type="ORF">Bm3844</name>
    <name evidence="6" type="ORF">BM_Bm3844</name>
</gene>
<keyword evidence="5" id="KW-1133">Transmembrane helix</keyword>
<dbReference type="WormBase" id="Bm3844">
    <property type="protein sequence ID" value="BM41784"/>
    <property type="gene ID" value="WBGene00224105"/>
</dbReference>
<protein>
    <submittedName>
        <fullName evidence="6">BMA-TTR-38</fullName>
    </submittedName>
</protein>
<dbReference type="EMBL" id="LN856729">
    <property type="protein sequence ID" value="CDP92115.1"/>
    <property type="molecule type" value="Genomic_DNA"/>
</dbReference>
<keyword evidence="5" id="KW-0812">Transmembrane</keyword>
<proteinExistence type="inferred from homology"/>
<accession>A0A0J9XP21</accession>
<keyword evidence="4" id="KW-0732">Signal</keyword>
<evidence type="ECO:0000313" key="7">
    <source>
        <dbReference type="WormBase" id="Bm3844"/>
    </source>
</evidence>
<dbReference type="GO" id="GO:0005576">
    <property type="term" value="C:extracellular region"/>
    <property type="evidence" value="ECO:0007669"/>
    <property type="project" value="UniProtKB-SubCell"/>
</dbReference>
<evidence type="ECO:0000256" key="4">
    <source>
        <dbReference type="ARBA" id="ARBA00022729"/>
    </source>
</evidence>
<dbReference type="PANTHER" id="PTHR21700:SF112">
    <property type="entry name" value="TRANSTHYRETIN-RELATED FAMILY DOMAIN"/>
    <property type="match status" value="1"/>
</dbReference>
<dbReference type="Gene3D" id="2.60.40.3330">
    <property type="match status" value="1"/>
</dbReference>
<evidence type="ECO:0000256" key="3">
    <source>
        <dbReference type="ARBA" id="ARBA00022525"/>
    </source>
</evidence>
<dbReference type="GO" id="GO:0009986">
    <property type="term" value="C:cell surface"/>
    <property type="evidence" value="ECO:0007669"/>
    <property type="project" value="InterPro"/>
</dbReference>
<evidence type="ECO:0000256" key="5">
    <source>
        <dbReference type="SAM" id="Phobius"/>
    </source>
</evidence>
<evidence type="ECO:0000256" key="1">
    <source>
        <dbReference type="ARBA" id="ARBA00004613"/>
    </source>
</evidence>
<dbReference type="Pfam" id="PF01060">
    <property type="entry name" value="TTR-52"/>
    <property type="match status" value="1"/>
</dbReference>
<dbReference type="InterPro" id="IPR038479">
    <property type="entry name" value="Transthyretin-like_sf"/>
</dbReference>